<dbReference type="Proteomes" id="UP001629953">
    <property type="component" value="Unassembled WGS sequence"/>
</dbReference>
<dbReference type="Gene3D" id="3.40.190.10">
    <property type="entry name" value="Periplasmic binding protein-like II"/>
    <property type="match status" value="2"/>
</dbReference>
<name>A0ABW9G6V6_9GAMM</name>
<dbReference type="InterPro" id="IPR036390">
    <property type="entry name" value="WH_DNA-bd_sf"/>
</dbReference>
<feature type="domain" description="HTH lysR-type" evidence="5">
    <location>
        <begin position="6"/>
        <end position="63"/>
    </location>
</feature>
<protein>
    <submittedName>
        <fullName evidence="6">LysR family transcriptional regulator</fullName>
    </submittedName>
</protein>
<dbReference type="EMBL" id="JBEQCT010000004">
    <property type="protein sequence ID" value="MFM2485396.1"/>
    <property type="molecule type" value="Genomic_DNA"/>
</dbReference>
<evidence type="ECO:0000313" key="6">
    <source>
        <dbReference type="EMBL" id="MFM2485396.1"/>
    </source>
</evidence>
<evidence type="ECO:0000256" key="4">
    <source>
        <dbReference type="ARBA" id="ARBA00023163"/>
    </source>
</evidence>
<evidence type="ECO:0000256" key="3">
    <source>
        <dbReference type="ARBA" id="ARBA00023125"/>
    </source>
</evidence>
<dbReference type="CDD" id="cd08417">
    <property type="entry name" value="PBP2_Nitroaromatics_like"/>
    <property type="match status" value="1"/>
</dbReference>
<dbReference type="InterPro" id="IPR050389">
    <property type="entry name" value="LysR-type_TF"/>
</dbReference>
<reference evidence="6 7" key="1">
    <citation type="journal article" date="2013" name="Int. J. Syst. Evol. Microbiol.">
        <title>Celerinatantimonas yamalensis sp. nov., a cold-adapted diazotrophic bacterium from a cold permafrost brine.</title>
        <authorList>
            <person name="Shcherbakova V."/>
            <person name="Chuvilskaya N."/>
            <person name="Rivkina E."/>
            <person name="Demidov N."/>
            <person name="Uchaeva V."/>
            <person name="Suetin S."/>
            <person name="Suzina N."/>
            <person name="Gilichinsky D."/>
        </authorList>
    </citation>
    <scope>NUCLEOTIDE SEQUENCE [LARGE SCALE GENOMIC DNA]</scope>
    <source>
        <strain evidence="6 7">C7</strain>
    </source>
</reference>
<dbReference type="InterPro" id="IPR036388">
    <property type="entry name" value="WH-like_DNA-bd_sf"/>
</dbReference>
<gene>
    <name evidence="6" type="ORF">ABUE30_10025</name>
</gene>
<dbReference type="PRINTS" id="PR00039">
    <property type="entry name" value="HTHLYSR"/>
</dbReference>
<accession>A0ABW9G6V6</accession>
<evidence type="ECO:0000313" key="7">
    <source>
        <dbReference type="Proteomes" id="UP001629953"/>
    </source>
</evidence>
<dbReference type="PANTHER" id="PTHR30118:SF15">
    <property type="entry name" value="TRANSCRIPTIONAL REGULATORY PROTEIN"/>
    <property type="match status" value="1"/>
</dbReference>
<comment type="caution">
    <text evidence="6">The sequence shown here is derived from an EMBL/GenBank/DDBJ whole genome shotgun (WGS) entry which is preliminary data.</text>
</comment>
<sequence>MDLQRIDFNLLKVFRLLMQERQVSAAARRLHLSQPAVSHSLKRLRELFEDPLFIAYGRQMQPTPVAKQLALTIEQVWQTLELGFAGLEPFDPCRSERIFKLAVSASIEHAMIEPIYERLRQAGSGLTLQVSELTQKDYLQPLAEREFDVVVGFADSHHLHPQLTSEFWFSDPLYCLSAQNRAFNQQPISITQLTARAHIYTSSWGHSQTVVDQWLGEHQCQRQIALRVPSFMAVPPLLIKHPLYAVVPHSVCDFLLRDTALIAQPLPSSLTIRYCLAWHPLYQREPALNWLLNSLRALTPAVDKDAD</sequence>
<dbReference type="Gene3D" id="1.10.10.10">
    <property type="entry name" value="Winged helix-like DNA-binding domain superfamily/Winged helix DNA-binding domain"/>
    <property type="match status" value="1"/>
</dbReference>
<organism evidence="6 7">
    <name type="scientific">Celerinatantimonas yamalensis</name>
    <dbReference type="NCBI Taxonomy" id="559956"/>
    <lineage>
        <taxon>Bacteria</taxon>
        <taxon>Pseudomonadati</taxon>
        <taxon>Pseudomonadota</taxon>
        <taxon>Gammaproteobacteria</taxon>
        <taxon>Celerinatantimonadaceae</taxon>
        <taxon>Celerinatantimonas</taxon>
    </lineage>
</organism>
<dbReference type="SUPFAM" id="SSF46785">
    <property type="entry name" value="Winged helix' DNA-binding domain"/>
    <property type="match status" value="1"/>
</dbReference>
<evidence type="ECO:0000256" key="1">
    <source>
        <dbReference type="ARBA" id="ARBA00009437"/>
    </source>
</evidence>
<keyword evidence="2" id="KW-0805">Transcription regulation</keyword>
<dbReference type="Pfam" id="PF00126">
    <property type="entry name" value="HTH_1"/>
    <property type="match status" value="1"/>
</dbReference>
<evidence type="ECO:0000259" key="5">
    <source>
        <dbReference type="PROSITE" id="PS50931"/>
    </source>
</evidence>
<dbReference type="PANTHER" id="PTHR30118">
    <property type="entry name" value="HTH-TYPE TRANSCRIPTIONAL REGULATOR LEUO-RELATED"/>
    <property type="match status" value="1"/>
</dbReference>
<dbReference type="InterPro" id="IPR005119">
    <property type="entry name" value="LysR_subst-bd"/>
</dbReference>
<keyword evidence="3" id="KW-0238">DNA-binding</keyword>
<evidence type="ECO:0000256" key="2">
    <source>
        <dbReference type="ARBA" id="ARBA00023015"/>
    </source>
</evidence>
<keyword evidence="7" id="KW-1185">Reference proteome</keyword>
<keyword evidence="4" id="KW-0804">Transcription</keyword>
<proteinExistence type="inferred from homology"/>
<comment type="similarity">
    <text evidence="1">Belongs to the LysR transcriptional regulatory family.</text>
</comment>
<dbReference type="Pfam" id="PF03466">
    <property type="entry name" value="LysR_substrate"/>
    <property type="match status" value="1"/>
</dbReference>
<dbReference type="InterPro" id="IPR000847">
    <property type="entry name" value="LysR_HTH_N"/>
</dbReference>
<dbReference type="InterPro" id="IPR037402">
    <property type="entry name" value="YidZ_PBP2"/>
</dbReference>
<dbReference type="SUPFAM" id="SSF53850">
    <property type="entry name" value="Periplasmic binding protein-like II"/>
    <property type="match status" value="1"/>
</dbReference>
<dbReference type="PROSITE" id="PS50931">
    <property type="entry name" value="HTH_LYSR"/>
    <property type="match status" value="1"/>
</dbReference>
<dbReference type="RefSeq" id="WP_408623628.1">
    <property type="nucleotide sequence ID" value="NZ_JBEQCT010000004.1"/>
</dbReference>